<dbReference type="SUPFAM" id="SSF51905">
    <property type="entry name" value="FAD/NAD(P)-binding domain"/>
    <property type="match status" value="1"/>
</dbReference>
<dbReference type="CDD" id="cd09917">
    <property type="entry name" value="F-box_SF"/>
    <property type="match status" value="1"/>
</dbReference>
<keyword evidence="6 7" id="KW-0560">Oxidoreductase</keyword>
<comment type="similarity">
    <text evidence="2 7">Belongs to the FAD-dependent glycerol-3-phosphate dehydrogenase family.</text>
</comment>
<organism evidence="10 11">
    <name type="scientific">Parascedosporium putredinis</name>
    <dbReference type="NCBI Taxonomy" id="1442378"/>
    <lineage>
        <taxon>Eukaryota</taxon>
        <taxon>Fungi</taxon>
        <taxon>Dikarya</taxon>
        <taxon>Ascomycota</taxon>
        <taxon>Pezizomycotina</taxon>
        <taxon>Sordariomycetes</taxon>
        <taxon>Hypocreomycetidae</taxon>
        <taxon>Microascales</taxon>
        <taxon>Microascaceae</taxon>
        <taxon>Parascedosporium</taxon>
    </lineage>
</organism>
<dbReference type="PROSITE" id="PS00977">
    <property type="entry name" value="FAD_G3PDH_1"/>
    <property type="match status" value="1"/>
</dbReference>
<dbReference type="Pfam" id="PF16901">
    <property type="entry name" value="DAO_C"/>
    <property type="match status" value="2"/>
</dbReference>
<dbReference type="InterPro" id="IPR038299">
    <property type="entry name" value="DAO_C_sf"/>
</dbReference>
<dbReference type="GO" id="GO:0006072">
    <property type="term" value="P:glycerol-3-phosphate metabolic process"/>
    <property type="evidence" value="ECO:0007669"/>
    <property type="project" value="UniProtKB-UniRule"/>
</dbReference>
<evidence type="ECO:0000256" key="2">
    <source>
        <dbReference type="ARBA" id="ARBA00007330"/>
    </source>
</evidence>
<evidence type="ECO:0000256" key="3">
    <source>
        <dbReference type="ARBA" id="ARBA00013029"/>
    </source>
</evidence>
<dbReference type="InterPro" id="IPR006076">
    <property type="entry name" value="FAD-dep_OxRdtase"/>
</dbReference>
<keyword evidence="11" id="KW-1185">Reference proteome</keyword>
<sequence length="1273" mass="138419">MSNFQRILRPRTAIGLTGAVAACIFVYNKTTSKSTPYPHKGSAAATTTTAEDGAEDEYDLLIIGGGATGTGIALDAVTRGLKVALVERDDFSAGTSSKSTKLVHGGVRYLEKAIWNLDYAQLELVMEALRERKTFLSVAPHLSSALPILLPCPAGGRPLHRLEGSYYLSKEKSLEMCPLLRDDKLVGGLVYYDGQHNDSRMNVSLAMTAGLYGATVLNHVEVTSLEKGADGRIRGAKVRDVLAADAGDAQAGAEFSIRAKGVINATGPFADAVERMNDPSRKPMIAPASGVHVILPGNICPNGMGMLDAATSDGRVIFVLPWEGFTLAGTTDNSCLVEQNPLPGQSDVDFILKETNKLLRPDAVLTHKDVLAAWSGIRPLVKDPNAKNTESLVRSHLITVSPSGLLSCVGGKWTTYRQMAEEAVDEAIKTFHLKPKTLALPDISGAGLPGFTTTGACVTRGVRLLGSHGYTTALAAQLTEAHPGLDAAVARHLASNYGDRAWAAACTVVDAIARRTRLSFLDVKGALDALPRVVDVMADELSWDAARKERESAEAVRFLESMGLDQAEARVGVSEVVKIGGRLLRLPHEILACIVAFIADDARTLATLAQVNRDCRQLAGSCQYANLTLDYSKASPGILLDNVVSPTFIGPCIRTLTVHSTPNKVADFHRDFFSVVWDRAPAASPEKISELRDKALAQYLTMYRAPLLSAIEYAMPHLESVSWYDGVCLDEEFFRVVTHLPIRHLMLSKAHLCHGGHHKAKQADTVSPLLASLLRLCAATLENLAIGPMLGERMISLICDGPALVLPELRRLDLSGTTRRFDTAAWHAFFSAPLRHLALPAKTSEEFAHAAAATRDPGAPDELVAFIARHPHPQALRRPGVPELLNTKLIPLLTSGARGYGGWSNLTSLSLSWAGPGTEEATRPNIAVVSDECLAAIGTISSLEQLSLSAGESAEWRHQWLVDHESVRWALRGLSNLRRLAFVRDTYVPAGLEPGRHVEAYYERYLHMELTTEQRTLALARPELGGISSAWLWERYHRNRMLDEAEAYAAVMPQLEWMYCGQWPIGIHDDDEADGDEGQTRPEGQRLRVAVPLHDKRDSCSTLRKRMFAMDQDIGPPPAADAESEKSTGGRIEIVEASRFSNLLKVHPHDNHEVLRHPPLLALASASALGSDLGKETHDILVRERMSVNPEAQGGILEDRDLSKRACKNNGCKCQKITQGQYCGLCWRNNDFIVTKLGTGGAWNHVYECNSNGGCCDYGYAKDCDLQKTSIRC</sequence>
<dbReference type="EMBL" id="CALLCH030000011">
    <property type="protein sequence ID" value="CAI4214446.1"/>
    <property type="molecule type" value="Genomic_DNA"/>
</dbReference>
<evidence type="ECO:0000256" key="5">
    <source>
        <dbReference type="ARBA" id="ARBA00022827"/>
    </source>
</evidence>
<comment type="cofactor">
    <cofactor evidence="1 7">
        <name>FAD</name>
        <dbReference type="ChEBI" id="CHEBI:57692"/>
    </cofactor>
</comment>
<dbReference type="GO" id="GO:0004368">
    <property type="term" value="F:glycerol-3-phosphate dehydrogenase (quinone) activity"/>
    <property type="evidence" value="ECO:0007669"/>
    <property type="project" value="UniProtKB-EC"/>
</dbReference>
<dbReference type="Gene3D" id="1.10.8.870">
    <property type="entry name" value="Alpha-glycerophosphate oxidase, cap domain"/>
    <property type="match status" value="1"/>
</dbReference>
<dbReference type="PROSITE" id="PS51257">
    <property type="entry name" value="PROKAR_LIPOPROTEIN"/>
    <property type="match status" value="1"/>
</dbReference>
<feature type="domain" description="Alpha-glycerophosphate oxidase C-terminal" evidence="9">
    <location>
        <begin position="505"/>
        <end position="548"/>
    </location>
</feature>
<feature type="domain" description="FAD dependent oxidoreductase" evidence="8">
    <location>
        <begin position="59"/>
        <end position="417"/>
    </location>
</feature>
<dbReference type="SUPFAM" id="SSF54373">
    <property type="entry name" value="FAD-linked reductases, C-terminal domain"/>
    <property type="match status" value="1"/>
</dbReference>
<dbReference type="OrthoDB" id="264015at2759"/>
<dbReference type="PRINTS" id="PR01001">
    <property type="entry name" value="FADG3PDH"/>
</dbReference>
<dbReference type="Gene3D" id="3.30.9.10">
    <property type="entry name" value="D-Amino Acid Oxidase, subunit A, domain 2"/>
    <property type="match status" value="1"/>
</dbReference>
<evidence type="ECO:0000313" key="11">
    <source>
        <dbReference type="Proteomes" id="UP000838763"/>
    </source>
</evidence>
<dbReference type="Pfam" id="PF01266">
    <property type="entry name" value="DAO"/>
    <property type="match status" value="1"/>
</dbReference>
<dbReference type="EC" id="1.1.5.3" evidence="3 7"/>
<comment type="caution">
    <text evidence="10">The sequence shown here is derived from an EMBL/GenBank/DDBJ whole genome shotgun (WGS) entry which is preliminary data.</text>
</comment>
<dbReference type="Proteomes" id="UP000838763">
    <property type="component" value="Unassembled WGS sequence"/>
</dbReference>
<keyword evidence="4 7" id="KW-0285">Flavoprotein</keyword>
<gene>
    <name evidence="10" type="ORF">PPNO1_LOCUS4179</name>
</gene>
<dbReference type="InterPro" id="IPR036188">
    <property type="entry name" value="FAD/NAD-bd_sf"/>
</dbReference>
<evidence type="ECO:0000259" key="9">
    <source>
        <dbReference type="Pfam" id="PF16901"/>
    </source>
</evidence>
<name>A0A9P1MB86_9PEZI</name>
<dbReference type="InterPro" id="IPR000447">
    <property type="entry name" value="G3P_DH_FAD-dep"/>
</dbReference>
<protein>
    <recommendedName>
        <fullName evidence="3 7">Glycerol-3-phosphate dehydrogenase</fullName>
        <ecNumber evidence="3 7">1.1.5.3</ecNumber>
    </recommendedName>
</protein>
<keyword evidence="5" id="KW-0274">FAD</keyword>
<dbReference type="PROSITE" id="PS00978">
    <property type="entry name" value="FAD_G3PDH_2"/>
    <property type="match status" value="1"/>
</dbReference>
<dbReference type="PANTHER" id="PTHR11985:SF15">
    <property type="entry name" value="GLYCEROL-3-PHOSPHATE DEHYDROGENASE, MITOCHONDRIAL"/>
    <property type="match status" value="1"/>
</dbReference>
<evidence type="ECO:0000256" key="6">
    <source>
        <dbReference type="ARBA" id="ARBA00023002"/>
    </source>
</evidence>
<feature type="domain" description="Alpha-glycerophosphate oxidase C-terminal" evidence="9">
    <location>
        <begin position="457"/>
        <end position="503"/>
    </location>
</feature>
<evidence type="ECO:0000256" key="7">
    <source>
        <dbReference type="RuleBase" id="RU361217"/>
    </source>
</evidence>
<evidence type="ECO:0000256" key="4">
    <source>
        <dbReference type="ARBA" id="ARBA00022630"/>
    </source>
</evidence>
<evidence type="ECO:0000256" key="1">
    <source>
        <dbReference type="ARBA" id="ARBA00001974"/>
    </source>
</evidence>
<dbReference type="AlphaFoldDB" id="A0A9P1MB86"/>
<evidence type="ECO:0000313" key="10">
    <source>
        <dbReference type="EMBL" id="CAI4214446.1"/>
    </source>
</evidence>
<accession>A0A9P1MB86</accession>
<dbReference type="InterPro" id="IPR031656">
    <property type="entry name" value="DAO_C"/>
</dbReference>
<reference evidence="10" key="1">
    <citation type="submission" date="2022-11" db="EMBL/GenBank/DDBJ databases">
        <authorList>
            <person name="Scott C."/>
            <person name="Bruce N."/>
        </authorList>
    </citation>
    <scope>NUCLEOTIDE SEQUENCE</scope>
</reference>
<dbReference type="PANTHER" id="PTHR11985">
    <property type="entry name" value="GLYCEROL-3-PHOSPHATE DEHYDROGENASE"/>
    <property type="match status" value="1"/>
</dbReference>
<dbReference type="GO" id="GO:0005739">
    <property type="term" value="C:mitochondrion"/>
    <property type="evidence" value="ECO:0007669"/>
    <property type="project" value="TreeGrafter"/>
</dbReference>
<comment type="catalytic activity">
    <reaction evidence="7">
        <text>a quinone + sn-glycerol 3-phosphate = dihydroxyacetone phosphate + a quinol</text>
        <dbReference type="Rhea" id="RHEA:18977"/>
        <dbReference type="ChEBI" id="CHEBI:24646"/>
        <dbReference type="ChEBI" id="CHEBI:57597"/>
        <dbReference type="ChEBI" id="CHEBI:57642"/>
        <dbReference type="ChEBI" id="CHEBI:132124"/>
        <dbReference type="EC" id="1.1.5.3"/>
    </reaction>
</comment>
<dbReference type="Gene3D" id="3.50.50.60">
    <property type="entry name" value="FAD/NAD(P)-binding domain"/>
    <property type="match status" value="1"/>
</dbReference>
<evidence type="ECO:0000259" key="8">
    <source>
        <dbReference type="Pfam" id="PF01266"/>
    </source>
</evidence>
<proteinExistence type="inferred from homology"/>